<dbReference type="PANTHER" id="PTHR31006">
    <property type="entry name" value="F-BOX DOMAIN-CONTAINING PROTEIN-RELATED-RELATED"/>
    <property type="match status" value="1"/>
</dbReference>
<dbReference type="AlphaFoldDB" id="A0A2G5UI27"/>
<evidence type="ECO:0000313" key="2">
    <source>
        <dbReference type="Proteomes" id="UP000230233"/>
    </source>
</evidence>
<accession>A0A2G5UI27</accession>
<dbReference type="EMBL" id="PDUG01000003">
    <property type="protein sequence ID" value="PIC39204.1"/>
    <property type="molecule type" value="Genomic_DNA"/>
</dbReference>
<evidence type="ECO:0008006" key="3">
    <source>
        <dbReference type="Google" id="ProtNLM"/>
    </source>
</evidence>
<dbReference type="Proteomes" id="UP000230233">
    <property type="component" value="Chromosome III"/>
</dbReference>
<proteinExistence type="predicted"/>
<keyword evidence="2" id="KW-1185">Reference proteome</keyword>
<dbReference type="InterPro" id="IPR042317">
    <property type="entry name" value="She-1-like"/>
</dbReference>
<sequence>MKNYPFENSQMRSLPRCKLARLAVMSKDEMWWWLKWLPKDNLDVWIFPFDENTPSLVLSSEELNCQQFRNAEQLKIGGRVDYTNEQFLNLKLKVGLFHSIGVADEIINQFIKNWINGTGCLFQRMYLGSVKDRKLDEILRGIEFREWDQNFKDEVSIKSVSFVTDFESICGQGELCQISSKVDPYESITFQISDVFQGFLCLYHTGKRAISLDGEIYTNYTAPDYIFQN</sequence>
<dbReference type="PANTHER" id="PTHR31006:SF0">
    <property type="entry name" value="F-BOX ASSOCIATED DOMAIN-CONTAINING PROTEIN-RELATED"/>
    <property type="match status" value="1"/>
</dbReference>
<organism evidence="1 2">
    <name type="scientific">Caenorhabditis nigoni</name>
    <dbReference type="NCBI Taxonomy" id="1611254"/>
    <lineage>
        <taxon>Eukaryota</taxon>
        <taxon>Metazoa</taxon>
        <taxon>Ecdysozoa</taxon>
        <taxon>Nematoda</taxon>
        <taxon>Chromadorea</taxon>
        <taxon>Rhabditida</taxon>
        <taxon>Rhabditina</taxon>
        <taxon>Rhabditomorpha</taxon>
        <taxon>Rhabditoidea</taxon>
        <taxon>Rhabditidae</taxon>
        <taxon>Peloderinae</taxon>
        <taxon>Caenorhabditis</taxon>
    </lineage>
</organism>
<name>A0A2G5UI27_9PELO</name>
<gene>
    <name evidence="1" type="primary">Cnig_chr_III.g10967</name>
    <name evidence="1" type="ORF">B9Z55_010967</name>
</gene>
<evidence type="ECO:0000313" key="1">
    <source>
        <dbReference type="EMBL" id="PIC39204.1"/>
    </source>
</evidence>
<protein>
    <recommendedName>
        <fullName evidence="3">F-box associated domain-containing protein</fullName>
    </recommendedName>
</protein>
<comment type="caution">
    <text evidence="1">The sequence shown here is derived from an EMBL/GenBank/DDBJ whole genome shotgun (WGS) entry which is preliminary data.</text>
</comment>
<reference evidence="2" key="1">
    <citation type="submission" date="2017-10" db="EMBL/GenBank/DDBJ databases">
        <title>Rapid genome shrinkage in a self-fertile nematode reveals novel sperm competition proteins.</title>
        <authorList>
            <person name="Yin D."/>
            <person name="Schwarz E.M."/>
            <person name="Thomas C.G."/>
            <person name="Felde R.L."/>
            <person name="Korf I.F."/>
            <person name="Cutter A.D."/>
            <person name="Schartner C.M."/>
            <person name="Ralston E.J."/>
            <person name="Meyer B.J."/>
            <person name="Haag E.S."/>
        </authorList>
    </citation>
    <scope>NUCLEOTIDE SEQUENCE [LARGE SCALE GENOMIC DNA]</scope>
    <source>
        <strain evidence="2">JU1422</strain>
    </source>
</reference>